<dbReference type="InterPro" id="IPR057744">
    <property type="entry name" value="OTAase-like"/>
</dbReference>
<dbReference type="SUPFAM" id="SSF51338">
    <property type="entry name" value="Composite domain of metallo-dependent hydrolases"/>
    <property type="match status" value="1"/>
</dbReference>
<evidence type="ECO:0000259" key="1">
    <source>
        <dbReference type="Pfam" id="PF01979"/>
    </source>
</evidence>
<dbReference type="eggNOG" id="COG1228">
    <property type="taxonomic scope" value="Bacteria"/>
</dbReference>
<dbReference type="CDD" id="cd01299">
    <property type="entry name" value="Met_dep_hydrolase_A"/>
    <property type="match status" value="1"/>
</dbReference>
<dbReference type="RefSeq" id="WP_037976401.1">
    <property type="nucleotide sequence ID" value="NZ_JAWRIX010000046.1"/>
</dbReference>
<dbReference type="PANTHER" id="PTHR43135:SF3">
    <property type="entry name" value="ALPHA-D-RIBOSE 1-METHYLPHOSPHONATE 5-TRIPHOSPHATE DIPHOSPHATASE"/>
    <property type="match status" value="1"/>
</dbReference>
<organism evidence="2 3">
    <name type="scientific">Synergistes jonesii</name>
    <dbReference type="NCBI Taxonomy" id="2754"/>
    <lineage>
        <taxon>Bacteria</taxon>
        <taxon>Thermotogati</taxon>
        <taxon>Synergistota</taxon>
        <taxon>Synergistia</taxon>
        <taxon>Synergistales</taxon>
        <taxon>Synergistaceae</taxon>
        <taxon>Synergistes</taxon>
    </lineage>
</organism>
<dbReference type="EMBL" id="JMKI01000034">
    <property type="protein sequence ID" value="KEJ92191.1"/>
    <property type="molecule type" value="Genomic_DNA"/>
</dbReference>
<gene>
    <name evidence="2" type="ORF">EH55_05495</name>
</gene>
<evidence type="ECO:0000313" key="3">
    <source>
        <dbReference type="Proteomes" id="UP000027665"/>
    </source>
</evidence>
<dbReference type="InterPro" id="IPR032466">
    <property type="entry name" value="Metal_Hydrolase"/>
</dbReference>
<dbReference type="Gene3D" id="2.30.40.10">
    <property type="entry name" value="Urease, subunit C, domain 1"/>
    <property type="match status" value="1"/>
</dbReference>
<dbReference type="Pfam" id="PF01979">
    <property type="entry name" value="Amidohydro_1"/>
    <property type="match status" value="1"/>
</dbReference>
<dbReference type="InterPro" id="IPR011059">
    <property type="entry name" value="Metal-dep_hydrolase_composite"/>
</dbReference>
<comment type="caution">
    <text evidence="2">The sequence shown here is derived from an EMBL/GenBank/DDBJ whole genome shotgun (WGS) entry which is preliminary data.</text>
</comment>
<feature type="domain" description="Amidohydrolase-related" evidence="1">
    <location>
        <begin position="55"/>
        <end position="400"/>
    </location>
</feature>
<dbReference type="Proteomes" id="UP000027665">
    <property type="component" value="Unassembled WGS sequence"/>
</dbReference>
<dbReference type="InterPro" id="IPR006680">
    <property type="entry name" value="Amidohydro-rel"/>
</dbReference>
<keyword evidence="3" id="KW-1185">Reference proteome</keyword>
<evidence type="ECO:0000313" key="2">
    <source>
        <dbReference type="EMBL" id="KEJ92191.1"/>
    </source>
</evidence>
<dbReference type="SUPFAM" id="SSF51556">
    <property type="entry name" value="Metallo-dependent hydrolases"/>
    <property type="match status" value="1"/>
</dbReference>
<dbReference type="GO" id="GO:0016810">
    <property type="term" value="F:hydrolase activity, acting on carbon-nitrogen (but not peptide) bonds"/>
    <property type="evidence" value="ECO:0007669"/>
    <property type="project" value="InterPro"/>
</dbReference>
<dbReference type="OrthoDB" id="9776455at2"/>
<name>A0A073IRS4_9BACT</name>
<dbReference type="GeneID" id="90983741"/>
<protein>
    <recommendedName>
        <fullName evidence="1">Amidohydrolase-related domain-containing protein</fullName>
    </recommendedName>
</protein>
<accession>A0A073IRS4</accession>
<dbReference type="InterPro" id="IPR051781">
    <property type="entry name" value="Metallo-dep_Hydrolase"/>
</dbReference>
<dbReference type="STRING" id="2754.EH55_05495"/>
<reference evidence="2 3" key="1">
    <citation type="submission" date="2014-04" db="EMBL/GenBank/DDBJ databases">
        <title>Draft Genome Sequence of Synergistes jonesii.</title>
        <authorList>
            <person name="Coil D.A."/>
            <person name="Eisen J.A."/>
            <person name="Holland-Moritz H.E."/>
        </authorList>
    </citation>
    <scope>NUCLEOTIDE SEQUENCE [LARGE SCALE GENOMIC DNA]</scope>
    <source>
        <strain evidence="2 3">78-1</strain>
    </source>
</reference>
<proteinExistence type="predicted"/>
<sequence>MTLKLFYNAQIFDCTGGEPIDNGWLVVEEGMIREVGIGPVPSFADVEKFDCHGMTLMPGLIDAHIHLSLFDNDLGTQHRRDYPAMHYVKALGVLKDTLDQGFTTARDAGGADAGFRVAVERGLVPGPRLTVCGKSLTMTGGHADMRYSTEISAPAISPFSAVVADGVAEVQKAAREQLRQGVDHLKVMAGGGCASQADEPDTTQYTIEELSSVVHEASAANKKVLAHCYSNASMRLCADAGIYSIEHGNYLNAETAKYLKGKGCWLVPTLTTYFYMSEHGEELGIPPYFLRKMKEVRETALQAVRCAADAGLDIGSGSDVVGDGQYHKNMEISLKARVMGVQAAIISATRENARLMKLEKKIGTLEVGKEADIILVAGNPLKNPEAFENRENIKLIIQRGLIRKNIL</sequence>
<dbReference type="AlphaFoldDB" id="A0A073IRS4"/>
<dbReference type="Gene3D" id="3.20.20.140">
    <property type="entry name" value="Metal-dependent hydrolases"/>
    <property type="match status" value="1"/>
</dbReference>
<dbReference type="PANTHER" id="PTHR43135">
    <property type="entry name" value="ALPHA-D-RIBOSE 1-METHYLPHOSPHONATE 5-TRIPHOSPHATE DIPHOSPHATASE"/>
    <property type="match status" value="1"/>
</dbReference>